<gene>
    <name evidence="6" type="ORF">E1757_32725</name>
</gene>
<dbReference type="Gene3D" id="2.60.40.420">
    <property type="entry name" value="Cupredoxins - blue copper proteins"/>
    <property type="match status" value="2"/>
</dbReference>
<keyword evidence="3" id="KW-0472">Membrane</keyword>
<protein>
    <submittedName>
        <fullName evidence="6">Multicopper oxidase family protein</fullName>
    </submittedName>
</protein>
<dbReference type="OrthoDB" id="9757546at2"/>
<dbReference type="PROSITE" id="PS00080">
    <property type="entry name" value="MULTICOPPER_OXIDASE2"/>
    <property type="match status" value="1"/>
</dbReference>
<feature type="transmembrane region" description="Helical" evidence="3">
    <location>
        <begin position="77"/>
        <end position="96"/>
    </location>
</feature>
<evidence type="ECO:0000259" key="5">
    <source>
        <dbReference type="Pfam" id="PF07732"/>
    </source>
</evidence>
<evidence type="ECO:0000313" key="7">
    <source>
        <dbReference type="Proteomes" id="UP000295636"/>
    </source>
</evidence>
<dbReference type="SUPFAM" id="SSF49503">
    <property type="entry name" value="Cupredoxins"/>
    <property type="match status" value="3"/>
</dbReference>
<dbReference type="InterPro" id="IPR011706">
    <property type="entry name" value="Cu-oxidase_C"/>
</dbReference>
<dbReference type="EMBL" id="SMRT01000028">
    <property type="protein sequence ID" value="TDF91306.1"/>
    <property type="molecule type" value="Genomic_DNA"/>
</dbReference>
<dbReference type="InterPro" id="IPR002355">
    <property type="entry name" value="Cu_oxidase_Cu_BS"/>
</dbReference>
<proteinExistence type="predicted"/>
<keyword evidence="3" id="KW-0812">Transmembrane</keyword>
<name>A0A4R5K8L6_9BACL</name>
<dbReference type="PANTHER" id="PTHR11709">
    <property type="entry name" value="MULTI-COPPER OXIDASE"/>
    <property type="match status" value="1"/>
</dbReference>
<dbReference type="RefSeq" id="WP_133236198.1">
    <property type="nucleotide sequence ID" value="NZ_SMRT01000028.1"/>
</dbReference>
<evidence type="ECO:0000256" key="2">
    <source>
        <dbReference type="ARBA" id="ARBA00023002"/>
    </source>
</evidence>
<feature type="transmembrane region" description="Helical" evidence="3">
    <location>
        <begin position="127"/>
        <end position="149"/>
    </location>
</feature>
<evidence type="ECO:0000256" key="3">
    <source>
        <dbReference type="SAM" id="Phobius"/>
    </source>
</evidence>
<feature type="transmembrane region" description="Helical" evidence="3">
    <location>
        <begin position="44"/>
        <end position="65"/>
    </location>
</feature>
<dbReference type="AlphaFoldDB" id="A0A4R5K8L6"/>
<dbReference type="InterPro" id="IPR008972">
    <property type="entry name" value="Cupredoxin"/>
</dbReference>
<reference evidence="6 7" key="1">
    <citation type="submission" date="2019-03" db="EMBL/GenBank/DDBJ databases">
        <title>This is whole genome sequence of Paenibacillus sp MS74 strain.</title>
        <authorList>
            <person name="Trinh H.N."/>
        </authorList>
    </citation>
    <scope>NUCLEOTIDE SEQUENCE [LARGE SCALE GENOMIC DNA]</scope>
    <source>
        <strain evidence="6 7">MS74</strain>
    </source>
</reference>
<sequence length="690" mass="75789">MILIIADLAMIFLLFVIWGIAGYRSSHLLSLPTKSRVRSSVRGIIVLFGIGVLLLLGKIVTSSLLASKGWLFIQDTIILQSVLVVIPIVSVLVFSVPRLQKIARREITNLEQPMDVTDRAAFSTPALILPIQAVGFGTAMELILSLFFPAQSMEWSNLVIILMIFAAVTGVLWVIQRRRGRTEGHSDNRQGQNLLWISASVLLGIIVVSSWFVLSSQSSRIPDRMSMTMGKMDFGRGAVTTEHHMNGMNHTVSGDGKTVSVTDLVGPQTGVPDKKFTLTALKKTIQLNSGSTIDAWTYNGQSPGPELRVNQGDLVEVTLVNKDIDEGVTIHWHGQDVPNGEDGVSGLTQDAVMPGQAFTYRFHANQVGSYWYHSHQQSSEQVQKGLFGAFIVEPKESLQSETQDIVVMTHRWNDTNESAADLLDTLEGRKIAPGSPLRFRLINTDNKPTSFFLSGVKFKVSAIDGTDLNAPADLENARLEVAAGGRYDVTFIMPEQPVLLSIGSSANHILLSADGNGATPEVVKGPVLDPLLYGSPKTTPFGLDSRFDREFVMVIDNKLGFFDGKFGRLHTFNGEVFPNTPMFMVKEGDLVKTTFVNRSFVPHPMHLHGHKMLVLSRNGKTASGSPWWTDTLNVNPGEIYEVAFRADNPGIWMDHCHNLIHAAEGMTLHLAYEGVTTPFEVGHATINKPE</sequence>
<keyword evidence="7" id="KW-1185">Reference proteome</keyword>
<dbReference type="InterPro" id="IPR011707">
    <property type="entry name" value="Cu-oxidase-like_N"/>
</dbReference>
<dbReference type="InterPro" id="IPR045087">
    <property type="entry name" value="Cu-oxidase_fam"/>
</dbReference>
<feature type="transmembrane region" description="Helical" evidence="3">
    <location>
        <begin position="6"/>
        <end position="23"/>
    </location>
</feature>
<dbReference type="GO" id="GO:0005507">
    <property type="term" value="F:copper ion binding"/>
    <property type="evidence" value="ECO:0007669"/>
    <property type="project" value="InterPro"/>
</dbReference>
<keyword evidence="3" id="KW-1133">Transmembrane helix</keyword>
<feature type="domain" description="Plastocyanin-like" evidence="5">
    <location>
        <begin position="283"/>
        <end position="396"/>
    </location>
</feature>
<dbReference type="Pfam" id="PF07731">
    <property type="entry name" value="Cu-oxidase_2"/>
    <property type="match status" value="1"/>
</dbReference>
<organism evidence="6 7">
    <name type="scientific">Paenibacillus piri</name>
    <dbReference type="NCBI Taxonomy" id="2547395"/>
    <lineage>
        <taxon>Bacteria</taxon>
        <taxon>Bacillati</taxon>
        <taxon>Bacillota</taxon>
        <taxon>Bacilli</taxon>
        <taxon>Bacillales</taxon>
        <taxon>Paenibacillaceae</taxon>
        <taxon>Paenibacillus</taxon>
    </lineage>
</organism>
<comment type="caution">
    <text evidence="6">The sequence shown here is derived from an EMBL/GenBank/DDBJ whole genome shotgun (WGS) entry which is preliminary data.</text>
</comment>
<accession>A0A4R5K8L6</accession>
<keyword evidence="1" id="KW-0479">Metal-binding</keyword>
<feature type="domain" description="Plastocyanin-like" evidence="4">
    <location>
        <begin position="565"/>
        <end position="671"/>
    </location>
</feature>
<evidence type="ECO:0000256" key="1">
    <source>
        <dbReference type="ARBA" id="ARBA00022723"/>
    </source>
</evidence>
<evidence type="ECO:0000259" key="4">
    <source>
        <dbReference type="Pfam" id="PF07731"/>
    </source>
</evidence>
<dbReference type="Pfam" id="PF07732">
    <property type="entry name" value="Cu-oxidase_3"/>
    <property type="match status" value="1"/>
</dbReference>
<keyword evidence="2" id="KW-0560">Oxidoreductase</keyword>
<dbReference type="CDD" id="cd04202">
    <property type="entry name" value="CuRO_D2_2dMcoN_like"/>
    <property type="match status" value="1"/>
</dbReference>
<dbReference type="Proteomes" id="UP000295636">
    <property type="component" value="Unassembled WGS sequence"/>
</dbReference>
<evidence type="ECO:0000313" key="6">
    <source>
        <dbReference type="EMBL" id="TDF91306.1"/>
    </source>
</evidence>
<dbReference type="GO" id="GO:0016491">
    <property type="term" value="F:oxidoreductase activity"/>
    <property type="evidence" value="ECO:0007669"/>
    <property type="project" value="UniProtKB-KW"/>
</dbReference>
<feature type="transmembrane region" description="Helical" evidence="3">
    <location>
        <begin position="155"/>
        <end position="174"/>
    </location>
</feature>
<feature type="transmembrane region" description="Helical" evidence="3">
    <location>
        <begin position="194"/>
        <end position="214"/>
    </location>
</feature>